<protein>
    <recommendedName>
        <fullName evidence="3">RRM domain-containing protein</fullName>
    </recommendedName>
</protein>
<dbReference type="AlphaFoldDB" id="A0A3P7NLT7"/>
<dbReference type="PROSITE" id="PS50102">
    <property type="entry name" value="RRM"/>
    <property type="match status" value="1"/>
</dbReference>
<dbReference type="InterPro" id="IPR012677">
    <property type="entry name" value="Nucleotide-bd_a/b_plait_sf"/>
</dbReference>
<accession>A0A3P7NLT7</accession>
<evidence type="ECO:0000256" key="2">
    <source>
        <dbReference type="SAM" id="MobiDB-lite"/>
    </source>
</evidence>
<dbReference type="SUPFAM" id="SSF54928">
    <property type="entry name" value="RNA-binding domain, RBD"/>
    <property type="match status" value="1"/>
</dbReference>
<dbReference type="InterPro" id="IPR035979">
    <property type="entry name" value="RBD_domain_sf"/>
</dbReference>
<dbReference type="OrthoDB" id="266020at2759"/>
<feature type="compositionally biased region" description="Polar residues" evidence="2">
    <location>
        <begin position="53"/>
        <end position="66"/>
    </location>
</feature>
<sequence length="278" mass="29723">MPRTLTKRSAGAEISTTAAADLVLVDVFEHSNVIPPTADRKIKADLLAFDVPTTPTESSVNSQNCTPVGAMSRDPLAAKPVARKERGKCGHNANGSTINDADSTQPLSKTDIGASTMRQAAENESADRQTPTKSAKIKKSTGIEKSRLKTAELAKDQKKGNLLTKEAKTADAMQISVTSECGVSSTCLETAARKEYVNADSAPRPLSGAFELNGSTKVTEAEIAPPTLSKIPEDTGTNLIVNYLPQNMTQEEIRSLFASIGEVESCKLIRDKNTCEWK</sequence>
<dbReference type="GO" id="GO:0003723">
    <property type="term" value="F:RNA binding"/>
    <property type="evidence" value="ECO:0007669"/>
    <property type="project" value="UniProtKB-UniRule"/>
</dbReference>
<dbReference type="Pfam" id="PF00076">
    <property type="entry name" value="RRM_1"/>
    <property type="match status" value="1"/>
</dbReference>
<feature type="region of interest" description="Disordered" evidence="2">
    <location>
        <begin position="53"/>
        <end position="72"/>
    </location>
</feature>
<feature type="compositionally biased region" description="Polar residues" evidence="2">
    <location>
        <begin position="93"/>
        <end position="108"/>
    </location>
</feature>
<keyword evidence="1" id="KW-0694">RNA-binding</keyword>
<evidence type="ECO:0000313" key="4">
    <source>
        <dbReference type="EMBL" id="VDN10269.1"/>
    </source>
</evidence>
<organism evidence="4 5">
    <name type="scientific">Dibothriocephalus latus</name>
    <name type="common">Fish tapeworm</name>
    <name type="synonym">Diphyllobothrium latum</name>
    <dbReference type="NCBI Taxonomy" id="60516"/>
    <lineage>
        <taxon>Eukaryota</taxon>
        <taxon>Metazoa</taxon>
        <taxon>Spiralia</taxon>
        <taxon>Lophotrochozoa</taxon>
        <taxon>Platyhelminthes</taxon>
        <taxon>Cestoda</taxon>
        <taxon>Eucestoda</taxon>
        <taxon>Diphyllobothriidea</taxon>
        <taxon>Diphyllobothriidae</taxon>
        <taxon>Dibothriocephalus</taxon>
    </lineage>
</organism>
<feature type="region of interest" description="Disordered" evidence="2">
    <location>
        <begin position="82"/>
        <end position="143"/>
    </location>
</feature>
<reference evidence="4 5" key="1">
    <citation type="submission" date="2018-11" db="EMBL/GenBank/DDBJ databases">
        <authorList>
            <consortium name="Pathogen Informatics"/>
        </authorList>
    </citation>
    <scope>NUCLEOTIDE SEQUENCE [LARGE SCALE GENOMIC DNA]</scope>
</reference>
<feature type="domain" description="RRM" evidence="3">
    <location>
        <begin position="237"/>
        <end position="278"/>
    </location>
</feature>
<dbReference type="EMBL" id="UYRU01048790">
    <property type="protein sequence ID" value="VDN10269.1"/>
    <property type="molecule type" value="Genomic_DNA"/>
</dbReference>
<evidence type="ECO:0000259" key="3">
    <source>
        <dbReference type="PROSITE" id="PS50102"/>
    </source>
</evidence>
<gene>
    <name evidence="4" type="ORF">DILT_LOCUS6100</name>
</gene>
<evidence type="ECO:0000313" key="5">
    <source>
        <dbReference type="Proteomes" id="UP000281553"/>
    </source>
</evidence>
<dbReference type="InterPro" id="IPR000504">
    <property type="entry name" value="RRM_dom"/>
</dbReference>
<dbReference type="Proteomes" id="UP000281553">
    <property type="component" value="Unassembled WGS sequence"/>
</dbReference>
<evidence type="ECO:0000256" key="1">
    <source>
        <dbReference type="PROSITE-ProRule" id="PRU00176"/>
    </source>
</evidence>
<keyword evidence="5" id="KW-1185">Reference proteome</keyword>
<name>A0A3P7NLT7_DIBLA</name>
<proteinExistence type="predicted"/>
<dbReference type="Gene3D" id="3.30.70.330">
    <property type="match status" value="1"/>
</dbReference>